<evidence type="ECO:0000259" key="1">
    <source>
        <dbReference type="PROSITE" id="PS51832"/>
    </source>
</evidence>
<dbReference type="Pfam" id="PF01590">
    <property type="entry name" value="GAF"/>
    <property type="match status" value="1"/>
</dbReference>
<comment type="caution">
    <text evidence="2">The sequence shown here is derived from an EMBL/GenBank/DDBJ whole genome shotgun (WGS) entry which is preliminary data.</text>
</comment>
<dbReference type="InterPro" id="IPR003018">
    <property type="entry name" value="GAF"/>
</dbReference>
<dbReference type="InterPro" id="IPR003607">
    <property type="entry name" value="HD/PDEase_dom"/>
</dbReference>
<proteinExistence type="predicted"/>
<evidence type="ECO:0000313" key="3">
    <source>
        <dbReference type="Proteomes" id="UP000601990"/>
    </source>
</evidence>
<sequence length="385" mass="42575">MDAPVSWQEFAASAARQASNLHFSSVAAKMRGVHERIHERHPLIERLAVALYDPDLKRLRTFVDSTDSGTSLRAYECPLADVPSLLAIAQSGKARVLNDLSAAISPDSRHSRWLLHEGYRSSLTVPIMQNEQLLGFLFFDSRTRDAFPDDVVADLLLSGHLIGMIVTQELATVQMLVGGLRLASQFAHVRDLETGAHLDRMARYARLIARELAPAHGLSDDYIEHVFLFAALHDIGKIGVPDSILLKPGRLDDAERDVMREHVAMGVQMAERLINDFSLAGLENIGMLRNIVSAHHERMDGSGYPSGLAGEAIPLEARIVATADVFDALACARSYKAAWTLDNAFDEIARMGGAKLYAPTVAALLDCREEVEEIYRRFQDDTRTH</sequence>
<keyword evidence="3" id="KW-1185">Reference proteome</keyword>
<reference evidence="2" key="1">
    <citation type="submission" date="2019-12" db="EMBL/GenBank/DDBJ databases">
        <title>Comparative genomics gives insights into the taxonomy of the Azoarcus-Aromatoleum group and reveals separate origins of nif in the plant-associated Azoarcus and non-plant-associated Aromatoleum sub-groups.</title>
        <authorList>
            <person name="Lafos M."/>
            <person name="Maluk M."/>
            <person name="Batista M."/>
            <person name="Junghare M."/>
            <person name="Carmona M."/>
            <person name="Faoro H."/>
            <person name="Cruz L.M."/>
            <person name="Battistoni F."/>
            <person name="De Souza E."/>
            <person name="Pedrosa F."/>
            <person name="Chen W.-M."/>
            <person name="Poole P.S."/>
            <person name="Dixon R.A."/>
            <person name="James E.K."/>
        </authorList>
    </citation>
    <scope>NUCLEOTIDE SEQUENCE</scope>
    <source>
        <strain evidence="2">U120</strain>
    </source>
</reference>
<name>A0ABX1MY13_9RHOO</name>
<dbReference type="SUPFAM" id="SSF55781">
    <property type="entry name" value="GAF domain-like"/>
    <property type="match status" value="1"/>
</dbReference>
<dbReference type="Gene3D" id="3.30.450.40">
    <property type="match status" value="1"/>
</dbReference>
<evidence type="ECO:0000313" key="2">
    <source>
        <dbReference type="EMBL" id="NMF92873.1"/>
    </source>
</evidence>
<dbReference type="SUPFAM" id="SSF109604">
    <property type="entry name" value="HD-domain/PDEase-like"/>
    <property type="match status" value="1"/>
</dbReference>
<gene>
    <name evidence="2" type="ORF">GO608_05980</name>
</gene>
<dbReference type="Gene3D" id="1.10.3210.10">
    <property type="entry name" value="Hypothetical protein af1432"/>
    <property type="match status" value="1"/>
</dbReference>
<dbReference type="CDD" id="cd00077">
    <property type="entry name" value="HDc"/>
    <property type="match status" value="1"/>
</dbReference>
<dbReference type="PANTHER" id="PTHR45228">
    <property type="entry name" value="CYCLIC DI-GMP PHOSPHODIESTERASE TM_0186-RELATED"/>
    <property type="match status" value="1"/>
</dbReference>
<dbReference type="EMBL" id="WTVH01000008">
    <property type="protein sequence ID" value="NMF92873.1"/>
    <property type="molecule type" value="Genomic_DNA"/>
</dbReference>
<dbReference type="Proteomes" id="UP000601990">
    <property type="component" value="Unassembled WGS sequence"/>
</dbReference>
<organism evidence="2 3">
    <name type="scientific">Aromatoleum buckelii</name>
    <dbReference type="NCBI Taxonomy" id="200254"/>
    <lineage>
        <taxon>Bacteria</taxon>
        <taxon>Pseudomonadati</taxon>
        <taxon>Pseudomonadota</taxon>
        <taxon>Betaproteobacteria</taxon>
        <taxon>Rhodocyclales</taxon>
        <taxon>Rhodocyclaceae</taxon>
        <taxon>Aromatoleum</taxon>
    </lineage>
</organism>
<accession>A0ABX1MY13</accession>
<dbReference type="SMART" id="SM00471">
    <property type="entry name" value="HDc"/>
    <property type="match status" value="1"/>
</dbReference>
<dbReference type="InterPro" id="IPR029016">
    <property type="entry name" value="GAF-like_dom_sf"/>
</dbReference>
<dbReference type="PROSITE" id="PS51832">
    <property type="entry name" value="HD_GYP"/>
    <property type="match status" value="1"/>
</dbReference>
<dbReference type="PANTHER" id="PTHR45228:SF1">
    <property type="entry name" value="CYCLIC DI-GMP PHOSPHODIESTERASE TM_0186"/>
    <property type="match status" value="1"/>
</dbReference>
<feature type="domain" description="HD-GYP" evidence="1">
    <location>
        <begin position="172"/>
        <end position="380"/>
    </location>
</feature>
<protein>
    <submittedName>
        <fullName evidence="2">HD domain-containing protein</fullName>
    </submittedName>
</protein>
<dbReference type="InterPro" id="IPR037522">
    <property type="entry name" value="HD_GYP_dom"/>
</dbReference>
<dbReference type="InterPro" id="IPR052020">
    <property type="entry name" value="Cyclic_di-GMP/3'3'-cGAMP_PDE"/>
</dbReference>
<dbReference type="Pfam" id="PF13487">
    <property type="entry name" value="HD_5"/>
    <property type="match status" value="1"/>
</dbReference>